<dbReference type="PROSITE" id="PS00217">
    <property type="entry name" value="SUGAR_TRANSPORT_2"/>
    <property type="match status" value="1"/>
</dbReference>
<dbReference type="InterPro" id="IPR020846">
    <property type="entry name" value="MFS_dom"/>
</dbReference>
<evidence type="ECO:0000256" key="5">
    <source>
        <dbReference type="SAM" id="Phobius"/>
    </source>
</evidence>
<dbReference type="InterPro" id="IPR005829">
    <property type="entry name" value="Sugar_transporter_CS"/>
</dbReference>
<dbReference type="PANTHER" id="PTHR24064">
    <property type="entry name" value="SOLUTE CARRIER FAMILY 22 MEMBER"/>
    <property type="match status" value="1"/>
</dbReference>
<dbReference type="Pfam" id="PF00083">
    <property type="entry name" value="Sugar_tr"/>
    <property type="match status" value="1"/>
</dbReference>
<feature type="transmembrane region" description="Helical" evidence="5">
    <location>
        <begin position="132"/>
        <end position="154"/>
    </location>
</feature>
<sequence>MTTLDSVIEALGGMGRFQFLSMIIVNGPRMLIGWSMLHMSYVGVTPDWWCVTSGSNLTLAKEDNSTFEECSVNGSECPKPVFDSSMSTVVSEWGLVCDRAVIRPTIISVQFAGILVGAFLTGQISDLFGRRYTFFAGLTLHGIFNVASSFSVAWEMFAALRFFIGMCIGCFFVIEIPYCIEFQPKRWRSVTASLPTWNVGISFMVLAAWLVEDWSQLHLILGLLHVPFVLGFFVLPESVRWLAVSGRLEESEAVVEKIARINKKTKPSTCRQILEDVAAEEQESKKEQQKHSYLDIFRGWKIARATILLLFIWVSMSVSYYGISFGVVGLSGDIYLNIFLLNIVGSPVVFLTFWLANKFGRRYPTAILFFISAVGGLANIAIVLKVPEDSQGTAILVLCLIARVGLECAWAIVVTHTNELYPTSIRNLGYGAANTLTRVGGIIAPYVIDFEVIPIVSYVVIGATMGLSGVAVLLLDDTKDKALPDTILSSGFTADKTEKEKAADNGLATIQNGGEPITTNGSLGKGEFYSTHL</sequence>
<feature type="transmembrane region" description="Helical" evidence="5">
    <location>
        <begin position="363"/>
        <end position="382"/>
    </location>
</feature>
<dbReference type="GO" id="GO:0016020">
    <property type="term" value="C:membrane"/>
    <property type="evidence" value="ECO:0007669"/>
    <property type="project" value="UniProtKB-SubCell"/>
</dbReference>
<proteinExistence type="predicted"/>
<feature type="transmembrane region" description="Helical" evidence="5">
    <location>
        <begin position="427"/>
        <end position="448"/>
    </location>
</feature>
<dbReference type="PROSITE" id="PS00216">
    <property type="entry name" value="SUGAR_TRANSPORT_1"/>
    <property type="match status" value="1"/>
</dbReference>
<feature type="transmembrane region" description="Helical" evidence="5">
    <location>
        <begin position="160"/>
        <end position="180"/>
    </location>
</feature>
<evidence type="ECO:0000313" key="8">
    <source>
        <dbReference type="Proteomes" id="UP001519460"/>
    </source>
</evidence>
<keyword evidence="2 5" id="KW-0812">Transmembrane</keyword>
<evidence type="ECO:0000256" key="4">
    <source>
        <dbReference type="ARBA" id="ARBA00023136"/>
    </source>
</evidence>
<dbReference type="EMBL" id="JACVVK020000379">
    <property type="protein sequence ID" value="KAK7476306.1"/>
    <property type="molecule type" value="Genomic_DNA"/>
</dbReference>
<accession>A0ABD0JNC8</accession>
<dbReference type="AlphaFoldDB" id="A0ABD0JNC8"/>
<feature type="transmembrane region" description="Helical" evidence="5">
    <location>
        <begin position="307"/>
        <end position="328"/>
    </location>
</feature>
<feature type="transmembrane region" description="Helical" evidence="5">
    <location>
        <begin position="217"/>
        <end position="235"/>
    </location>
</feature>
<comment type="caution">
    <text evidence="7">The sequence shown here is derived from an EMBL/GenBank/DDBJ whole genome shotgun (WGS) entry which is preliminary data.</text>
</comment>
<feature type="transmembrane region" description="Helical" evidence="5">
    <location>
        <begin position="394"/>
        <end position="415"/>
    </location>
</feature>
<dbReference type="InterPro" id="IPR005828">
    <property type="entry name" value="MFS_sugar_transport-like"/>
</dbReference>
<name>A0ABD0JNC8_9CAEN</name>
<evidence type="ECO:0000256" key="2">
    <source>
        <dbReference type="ARBA" id="ARBA00022692"/>
    </source>
</evidence>
<reference evidence="7 8" key="1">
    <citation type="journal article" date="2023" name="Sci. Data">
        <title>Genome assembly of the Korean intertidal mud-creeper Batillaria attramentaria.</title>
        <authorList>
            <person name="Patra A.K."/>
            <person name="Ho P.T."/>
            <person name="Jun S."/>
            <person name="Lee S.J."/>
            <person name="Kim Y."/>
            <person name="Won Y.J."/>
        </authorList>
    </citation>
    <scope>NUCLEOTIDE SEQUENCE [LARGE SCALE GENOMIC DNA]</scope>
    <source>
        <strain evidence="7">Wonlab-2016</strain>
    </source>
</reference>
<evidence type="ECO:0000313" key="7">
    <source>
        <dbReference type="EMBL" id="KAK7476306.1"/>
    </source>
</evidence>
<feature type="transmembrane region" description="Helical" evidence="5">
    <location>
        <begin position="192"/>
        <end position="211"/>
    </location>
</feature>
<dbReference type="Proteomes" id="UP001519460">
    <property type="component" value="Unassembled WGS sequence"/>
</dbReference>
<evidence type="ECO:0000256" key="1">
    <source>
        <dbReference type="ARBA" id="ARBA00004141"/>
    </source>
</evidence>
<dbReference type="InterPro" id="IPR036259">
    <property type="entry name" value="MFS_trans_sf"/>
</dbReference>
<feature type="transmembrane region" description="Helical" evidence="5">
    <location>
        <begin position="454"/>
        <end position="475"/>
    </location>
</feature>
<feature type="transmembrane region" description="Helical" evidence="5">
    <location>
        <begin position="334"/>
        <end position="356"/>
    </location>
</feature>
<dbReference type="Gene3D" id="1.20.1250.20">
    <property type="entry name" value="MFS general substrate transporter like domains"/>
    <property type="match status" value="1"/>
</dbReference>
<protein>
    <recommendedName>
        <fullName evidence="6">Major facilitator superfamily (MFS) profile domain-containing protein</fullName>
    </recommendedName>
</protein>
<keyword evidence="8" id="KW-1185">Reference proteome</keyword>
<evidence type="ECO:0000256" key="3">
    <source>
        <dbReference type="ARBA" id="ARBA00022989"/>
    </source>
</evidence>
<dbReference type="PROSITE" id="PS50850">
    <property type="entry name" value="MFS"/>
    <property type="match status" value="1"/>
</dbReference>
<gene>
    <name evidence="7" type="ORF">BaRGS_00032424</name>
</gene>
<evidence type="ECO:0000259" key="6">
    <source>
        <dbReference type="PROSITE" id="PS50850"/>
    </source>
</evidence>
<feature type="transmembrane region" description="Helical" evidence="5">
    <location>
        <begin position="101"/>
        <end position="120"/>
    </location>
</feature>
<keyword evidence="3 5" id="KW-1133">Transmembrane helix</keyword>
<comment type="subcellular location">
    <subcellularLocation>
        <location evidence="1">Membrane</location>
        <topology evidence="1">Multi-pass membrane protein</topology>
    </subcellularLocation>
</comment>
<keyword evidence="4 5" id="KW-0472">Membrane</keyword>
<dbReference type="SUPFAM" id="SSF103473">
    <property type="entry name" value="MFS general substrate transporter"/>
    <property type="match status" value="1"/>
</dbReference>
<feature type="domain" description="Major facilitator superfamily (MFS) profile" evidence="6">
    <location>
        <begin position="21"/>
        <end position="480"/>
    </location>
</feature>
<organism evidence="7 8">
    <name type="scientific">Batillaria attramentaria</name>
    <dbReference type="NCBI Taxonomy" id="370345"/>
    <lineage>
        <taxon>Eukaryota</taxon>
        <taxon>Metazoa</taxon>
        <taxon>Spiralia</taxon>
        <taxon>Lophotrochozoa</taxon>
        <taxon>Mollusca</taxon>
        <taxon>Gastropoda</taxon>
        <taxon>Caenogastropoda</taxon>
        <taxon>Sorbeoconcha</taxon>
        <taxon>Cerithioidea</taxon>
        <taxon>Batillariidae</taxon>
        <taxon>Batillaria</taxon>
    </lineage>
</organism>